<protein>
    <submittedName>
        <fullName evidence="7">S-adenosyl-L-methionine-dependent methyltransferase</fullName>
    </submittedName>
</protein>
<feature type="domain" description="O-methyltransferase C-terminal" evidence="5">
    <location>
        <begin position="190"/>
        <end position="382"/>
    </location>
</feature>
<dbReference type="InterPro" id="IPR029063">
    <property type="entry name" value="SAM-dependent_MTases_sf"/>
</dbReference>
<evidence type="ECO:0000313" key="7">
    <source>
        <dbReference type="EMBL" id="OCK81416.1"/>
    </source>
</evidence>
<dbReference type="PANTHER" id="PTHR43712">
    <property type="entry name" value="PUTATIVE (AFU_ORTHOLOGUE AFUA_4G14580)-RELATED"/>
    <property type="match status" value="1"/>
</dbReference>
<dbReference type="GO" id="GO:0046983">
    <property type="term" value="F:protein dimerization activity"/>
    <property type="evidence" value="ECO:0007669"/>
    <property type="project" value="InterPro"/>
</dbReference>
<reference evidence="7 8" key="1">
    <citation type="journal article" date="2016" name="Nat. Commun.">
        <title>Ectomycorrhizal ecology is imprinted in the genome of the dominant symbiotic fungus Cenococcum geophilum.</title>
        <authorList>
            <consortium name="DOE Joint Genome Institute"/>
            <person name="Peter M."/>
            <person name="Kohler A."/>
            <person name="Ohm R.A."/>
            <person name="Kuo A."/>
            <person name="Krutzmann J."/>
            <person name="Morin E."/>
            <person name="Arend M."/>
            <person name="Barry K.W."/>
            <person name="Binder M."/>
            <person name="Choi C."/>
            <person name="Clum A."/>
            <person name="Copeland A."/>
            <person name="Grisel N."/>
            <person name="Haridas S."/>
            <person name="Kipfer T."/>
            <person name="LaButti K."/>
            <person name="Lindquist E."/>
            <person name="Lipzen A."/>
            <person name="Maire R."/>
            <person name="Meier B."/>
            <person name="Mihaltcheva S."/>
            <person name="Molinier V."/>
            <person name="Murat C."/>
            <person name="Poggeler S."/>
            <person name="Quandt C.A."/>
            <person name="Sperisen C."/>
            <person name="Tritt A."/>
            <person name="Tisserant E."/>
            <person name="Crous P.W."/>
            <person name="Henrissat B."/>
            <person name="Nehls U."/>
            <person name="Egli S."/>
            <person name="Spatafora J.W."/>
            <person name="Grigoriev I.V."/>
            <person name="Martin F.M."/>
        </authorList>
    </citation>
    <scope>NUCLEOTIDE SEQUENCE [LARGE SCALE GENOMIC DNA]</scope>
    <source>
        <strain evidence="7 8">CBS 459.81</strain>
    </source>
</reference>
<dbReference type="SUPFAM" id="SSF53335">
    <property type="entry name" value="S-adenosyl-L-methionine-dependent methyltransferases"/>
    <property type="match status" value="1"/>
</dbReference>
<dbReference type="Pfam" id="PF08100">
    <property type="entry name" value="Dimerisation"/>
    <property type="match status" value="1"/>
</dbReference>
<dbReference type="Gene3D" id="3.40.50.150">
    <property type="entry name" value="Vaccinia Virus protein VP39"/>
    <property type="match status" value="1"/>
</dbReference>
<dbReference type="PIRSF" id="PIRSF005739">
    <property type="entry name" value="O-mtase"/>
    <property type="match status" value="1"/>
</dbReference>
<evidence type="ECO:0000256" key="4">
    <source>
        <dbReference type="PIRSR" id="PIRSR005739-1"/>
    </source>
</evidence>
<dbReference type="SUPFAM" id="SSF46785">
    <property type="entry name" value="Winged helix' DNA-binding domain"/>
    <property type="match status" value="1"/>
</dbReference>
<proteinExistence type="predicted"/>
<dbReference type="InterPro" id="IPR001077">
    <property type="entry name" value="COMT_C"/>
</dbReference>
<evidence type="ECO:0000259" key="5">
    <source>
        <dbReference type="Pfam" id="PF00891"/>
    </source>
</evidence>
<feature type="domain" description="O-methyltransferase dimerisation" evidence="6">
    <location>
        <begin position="72"/>
        <end position="139"/>
    </location>
</feature>
<dbReference type="InterPro" id="IPR012967">
    <property type="entry name" value="COMT_dimerisation"/>
</dbReference>
<dbReference type="InterPro" id="IPR036388">
    <property type="entry name" value="WH-like_DNA-bd_sf"/>
</dbReference>
<dbReference type="PROSITE" id="PS51683">
    <property type="entry name" value="SAM_OMT_II"/>
    <property type="match status" value="1"/>
</dbReference>
<dbReference type="GO" id="GO:0032259">
    <property type="term" value="P:methylation"/>
    <property type="evidence" value="ECO:0007669"/>
    <property type="project" value="UniProtKB-KW"/>
</dbReference>
<keyword evidence="3" id="KW-0949">S-adenosyl-L-methionine</keyword>
<dbReference type="AlphaFoldDB" id="A0A8E2ECS3"/>
<dbReference type="Gene3D" id="1.10.10.10">
    <property type="entry name" value="Winged helix-like DNA-binding domain superfamily/Winged helix DNA-binding domain"/>
    <property type="match status" value="1"/>
</dbReference>
<keyword evidence="1 7" id="KW-0489">Methyltransferase</keyword>
<dbReference type="InterPro" id="IPR016461">
    <property type="entry name" value="COMT-like"/>
</dbReference>
<evidence type="ECO:0000259" key="6">
    <source>
        <dbReference type="Pfam" id="PF08100"/>
    </source>
</evidence>
<evidence type="ECO:0000256" key="2">
    <source>
        <dbReference type="ARBA" id="ARBA00022679"/>
    </source>
</evidence>
<dbReference type="Proteomes" id="UP000250266">
    <property type="component" value="Unassembled WGS sequence"/>
</dbReference>
<dbReference type="PANTHER" id="PTHR43712:SF18">
    <property type="entry name" value="PUTATIVE (AFU_ORTHOLOGUE AFUA_4G14240)-RELATED"/>
    <property type="match status" value="1"/>
</dbReference>
<dbReference type="InterPro" id="IPR036390">
    <property type="entry name" value="WH_DNA-bd_sf"/>
</dbReference>
<name>A0A8E2ECS3_9PEZI</name>
<dbReference type="EMBL" id="KV744921">
    <property type="protein sequence ID" value="OCK81416.1"/>
    <property type="molecule type" value="Genomic_DNA"/>
</dbReference>
<dbReference type="GO" id="GO:0008171">
    <property type="term" value="F:O-methyltransferase activity"/>
    <property type="evidence" value="ECO:0007669"/>
    <property type="project" value="InterPro"/>
</dbReference>
<keyword evidence="8" id="KW-1185">Reference proteome</keyword>
<evidence type="ECO:0000313" key="8">
    <source>
        <dbReference type="Proteomes" id="UP000250266"/>
    </source>
</evidence>
<accession>A0A8E2ECS3</accession>
<feature type="non-terminal residue" evidence="7">
    <location>
        <position position="1"/>
    </location>
</feature>
<gene>
    <name evidence="7" type="ORF">K432DRAFT_295560</name>
</gene>
<keyword evidence="2 7" id="KW-0808">Transferase</keyword>
<evidence type="ECO:0000256" key="3">
    <source>
        <dbReference type="ARBA" id="ARBA00022691"/>
    </source>
</evidence>
<dbReference type="Pfam" id="PF00891">
    <property type="entry name" value="Methyltransf_2"/>
    <property type="match status" value="1"/>
</dbReference>
<feature type="active site" description="Proton acceptor" evidence="4">
    <location>
        <position position="311"/>
    </location>
</feature>
<organism evidence="7 8">
    <name type="scientific">Lepidopterella palustris CBS 459.81</name>
    <dbReference type="NCBI Taxonomy" id="1314670"/>
    <lineage>
        <taxon>Eukaryota</taxon>
        <taxon>Fungi</taxon>
        <taxon>Dikarya</taxon>
        <taxon>Ascomycota</taxon>
        <taxon>Pezizomycotina</taxon>
        <taxon>Dothideomycetes</taxon>
        <taxon>Pleosporomycetidae</taxon>
        <taxon>Mytilinidiales</taxon>
        <taxon>Argynnaceae</taxon>
        <taxon>Lepidopterella</taxon>
    </lineage>
</organism>
<dbReference type="OrthoDB" id="2410195at2759"/>
<sequence length="399" mass="43947">MPSPPPFEPSVALLSSLVASSTSSFTRYLSASTPREKAAALGALAQNAQELSVAATSPFHAIEMLVHQNHAAVCVKIAFKIGVFSALPVAGPATVQEISLAVNAEPDFVLRIIRAIAAVGILVEVEEQSYAHTPMSRIWTYPGAKEAFQYWDDTDVTMSKLASYFDVHGYKSPSDPKNTPVAFAREERDMDLFTLMSRHPPMLDSFNQTMTFSSVMAAKELCELFQFDALKPGENDVVLVDVGGGKGQSLNDILMSFPNMKGQAVLEDLDIVVDSDLIKLGDRVRIQPYNFLADVQPVQGAAAYLFKNIFHDWPDAECLRILANMAPAMRGHGSRLLICDLVIPDRHPPAIKALRDINMLQFSGRERSQKQWYDLLRQAGFQIIQIHGLEARTNSLIEA</sequence>
<evidence type="ECO:0000256" key="1">
    <source>
        <dbReference type="ARBA" id="ARBA00022603"/>
    </source>
</evidence>